<comment type="caution">
    <text evidence="2">The sequence shown here is derived from an EMBL/GenBank/DDBJ whole genome shotgun (WGS) entry which is preliminary data.</text>
</comment>
<evidence type="ECO:0000256" key="1">
    <source>
        <dbReference type="SAM" id="MobiDB-lite"/>
    </source>
</evidence>
<organism evidence="2 3">
    <name type="scientific">Pleurodeles waltl</name>
    <name type="common">Iberian ribbed newt</name>
    <dbReference type="NCBI Taxonomy" id="8319"/>
    <lineage>
        <taxon>Eukaryota</taxon>
        <taxon>Metazoa</taxon>
        <taxon>Chordata</taxon>
        <taxon>Craniata</taxon>
        <taxon>Vertebrata</taxon>
        <taxon>Euteleostomi</taxon>
        <taxon>Amphibia</taxon>
        <taxon>Batrachia</taxon>
        <taxon>Caudata</taxon>
        <taxon>Salamandroidea</taxon>
        <taxon>Salamandridae</taxon>
        <taxon>Pleurodelinae</taxon>
        <taxon>Pleurodeles</taxon>
    </lineage>
</organism>
<gene>
    <name evidence="2" type="ORF">NDU88_002706</name>
</gene>
<name>A0AAV7M8Y9_PLEWA</name>
<evidence type="ECO:0000313" key="3">
    <source>
        <dbReference type="Proteomes" id="UP001066276"/>
    </source>
</evidence>
<accession>A0AAV7M8Y9</accession>
<reference evidence="2" key="1">
    <citation type="journal article" date="2022" name="bioRxiv">
        <title>Sequencing and chromosome-scale assembly of the giantPleurodeles waltlgenome.</title>
        <authorList>
            <person name="Brown T."/>
            <person name="Elewa A."/>
            <person name="Iarovenko S."/>
            <person name="Subramanian E."/>
            <person name="Araus A.J."/>
            <person name="Petzold A."/>
            <person name="Susuki M."/>
            <person name="Suzuki K.-i.T."/>
            <person name="Hayashi T."/>
            <person name="Toyoda A."/>
            <person name="Oliveira C."/>
            <person name="Osipova E."/>
            <person name="Leigh N.D."/>
            <person name="Simon A."/>
            <person name="Yun M.H."/>
        </authorList>
    </citation>
    <scope>NUCLEOTIDE SEQUENCE</scope>
    <source>
        <strain evidence="2">20211129_DDA</strain>
        <tissue evidence="2">Liver</tissue>
    </source>
</reference>
<dbReference type="EMBL" id="JANPWB010000014">
    <property type="protein sequence ID" value="KAJ1097588.1"/>
    <property type="molecule type" value="Genomic_DNA"/>
</dbReference>
<dbReference type="Proteomes" id="UP001066276">
    <property type="component" value="Chromosome 10"/>
</dbReference>
<feature type="region of interest" description="Disordered" evidence="1">
    <location>
        <begin position="125"/>
        <end position="150"/>
    </location>
</feature>
<proteinExistence type="predicted"/>
<feature type="compositionally biased region" description="Basic and acidic residues" evidence="1">
    <location>
        <begin position="10"/>
        <end position="45"/>
    </location>
</feature>
<feature type="region of interest" description="Disordered" evidence="1">
    <location>
        <begin position="1"/>
        <end position="45"/>
    </location>
</feature>
<sequence>MCRCAARGPEQQRREHEAQPQRTQESDRRPGRAGVHEAIPDRDGRKADRTWCVLDKCTKTESSGGAQLLSLGRPAGVGRHGPGPHSNALIIALFSPDCCGVAETPGPPALPAILGKSDKNQPKLQFHQRKANKTHEEQEDTAGSPNAETEPELKQIVAAMQKSLFTIDGKIDSLTFRMDGMIERLDSRATRHGRATHIGHGR</sequence>
<keyword evidence="3" id="KW-1185">Reference proteome</keyword>
<evidence type="ECO:0000313" key="2">
    <source>
        <dbReference type="EMBL" id="KAJ1097588.1"/>
    </source>
</evidence>
<protein>
    <submittedName>
        <fullName evidence="2">Uncharacterized protein</fullName>
    </submittedName>
</protein>
<dbReference type="AlphaFoldDB" id="A0AAV7M8Y9"/>